<keyword evidence="3" id="KW-1185">Reference proteome</keyword>
<evidence type="ECO:0000256" key="1">
    <source>
        <dbReference type="SAM" id="MobiDB-lite"/>
    </source>
</evidence>
<dbReference type="AlphaFoldDB" id="A0A0F4J7D7"/>
<evidence type="ECO:0000313" key="2">
    <source>
        <dbReference type="EMBL" id="KJY28856.1"/>
    </source>
</evidence>
<organism evidence="2 3">
    <name type="scientific">Streptomyces katrae</name>
    <dbReference type="NCBI Taxonomy" id="68223"/>
    <lineage>
        <taxon>Bacteria</taxon>
        <taxon>Bacillati</taxon>
        <taxon>Actinomycetota</taxon>
        <taxon>Actinomycetes</taxon>
        <taxon>Kitasatosporales</taxon>
        <taxon>Streptomycetaceae</taxon>
        <taxon>Streptomyces</taxon>
    </lineage>
</organism>
<dbReference type="EMBL" id="JZWV01000697">
    <property type="protein sequence ID" value="KJY28856.1"/>
    <property type="molecule type" value="Genomic_DNA"/>
</dbReference>
<comment type="caution">
    <text evidence="2">The sequence shown here is derived from an EMBL/GenBank/DDBJ whole genome shotgun (WGS) entry which is preliminary data.</text>
</comment>
<dbReference type="RefSeq" id="WP_045949717.1">
    <property type="nucleotide sequence ID" value="NZ_JZWV01000697.1"/>
</dbReference>
<reference evidence="2 3" key="1">
    <citation type="submission" date="2015-02" db="EMBL/GenBank/DDBJ databases">
        <authorList>
            <person name="Ju K.-S."/>
            <person name="Doroghazi J.R."/>
            <person name="Metcalf W."/>
        </authorList>
    </citation>
    <scope>NUCLEOTIDE SEQUENCE [LARGE SCALE GENOMIC DNA]</scope>
    <source>
        <strain evidence="2 3">NRRL ISP-5550</strain>
    </source>
</reference>
<proteinExistence type="predicted"/>
<protein>
    <submittedName>
        <fullName evidence="2">Uncharacterized protein</fullName>
    </submittedName>
</protein>
<dbReference type="STRING" id="68223.GCA_002028425_00236"/>
<dbReference type="PATRIC" id="fig|68223.7.peg.847"/>
<evidence type="ECO:0000313" key="3">
    <source>
        <dbReference type="Proteomes" id="UP000033551"/>
    </source>
</evidence>
<dbReference type="OrthoDB" id="9968220at2"/>
<gene>
    <name evidence="2" type="ORF">VR44_24325</name>
</gene>
<sequence>MSEDAQQRKERADRLRKMMRRPEAKPEPPERESLKEGIERRMRELDEAERESRRDDGEAGGT</sequence>
<feature type="region of interest" description="Disordered" evidence="1">
    <location>
        <begin position="1"/>
        <end position="62"/>
    </location>
</feature>
<dbReference type="Proteomes" id="UP000033551">
    <property type="component" value="Unassembled WGS sequence"/>
</dbReference>
<accession>A0A0F4J7D7</accession>
<name>A0A0F4J7D7_9ACTN</name>